<evidence type="ECO:0000313" key="1">
    <source>
        <dbReference type="EMBL" id="PSS32240.1"/>
    </source>
</evidence>
<evidence type="ECO:0000313" key="2">
    <source>
        <dbReference type="Proteomes" id="UP000186601"/>
    </source>
</evidence>
<accession>A0A2R6RQF1</accession>
<dbReference type="EMBL" id="MLYV02000179">
    <property type="protein sequence ID" value="PSS32240.1"/>
    <property type="molecule type" value="Genomic_DNA"/>
</dbReference>
<dbReference type="AlphaFoldDB" id="A0A2R6RQF1"/>
<dbReference type="Proteomes" id="UP000186601">
    <property type="component" value="Unassembled WGS sequence"/>
</dbReference>
<proteinExistence type="predicted"/>
<reference evidence="1 2" key="1">
    <citation type="submission" date="2018-02" db="EMBL/GenBank/DDBJ databases">
        <title>Genome sequence of the basidiomycete white-rot fungus Phlebia centrifuga.</title>
        <authorList>
            <person name="Granchi Z."/>
            <person name="Peng M."/>
            <person name="de Vries R.P."/>
            <person name="Hilden K."/>
            <person name="Makela M.R."/>
            <person name="Grigoriev I."/>
            <person name="Riley R."/>
        </authorList>
    </citation>
    <scope>NUCLEOTIDE SEQUENCE [LARGE SCALE GENOMIC DNA]</scope>
    <source>
        <strain evidence="1 2">FBCC195</strain>
    </source>
</reference>
<comment type="caution">
    <text evidence="1">The sequence shown here is derived from an EMBL/GenBank/DDBJ whole genome shotgun (WGS) entry which is preliminary data.</text>
</comment>
<name>A0A2R6RQF1_9APHY</name>
<keyword evidence="2" id="KW-1185">Reference proteome</keyword>
<sequence length="61" mass="7262">MNILPRLFQFAEEHREEGRDLQRELEGFARELNESVDEIWKKPQDAEAEGKTTAEAWTKRM</sequence>
<gene>
    <name evidence="1" type="ORF">PHLCEN_2v2009</name>
</gene>
<dbReference type="STRING" id="98765.A0A2R6RQF1"/>
<protein>
    <submittedName>
        <fullName evidence="1">Uncharacterized protein</fullName>
    </submittedName>
</protein>
<organism evidence="1 2">
    <name type="scientific">Hermanssonia centrifuga</name>
    <dbReference type="NCBI Taxonomy" id="98765"/>
    <lineage>
        <taxon>Eukaryota</taxon>
        <taxon>Fungi</taxon>
        <taxon>Dikarya</taxon>
        <taxon>Basidiomycota</taxon>
        <taxon>Agaricomycotina</taxon>
        <taxon>Agaricomycetes</taxon>
        <taxon>Polyporales</taxon>
        <taxon>Meruliaceae</taxon>
        <taxon>Hermanssonia</taxon>
    </lineage>
</organism>